<dbReference type="SUPFAM" id="SSF47616">
    <property type="entry name" value="GST C-terminal domain-like"/>
    <property type="match status" value="1"/>
</dbReference>
<dbReference type="GO" id="GO:0005829">
    <property type="term" value="C:cytosol"/>
    <property type="evidence" value="ECO:0007669"/>
    <property type="project" value="InterPro"/>
</dbReference>
<dbReference type="RefSeq" id="WP_097114068.1">
    <property type="nucleotide sequence ID" value="NZ_CP083931.1"/>
</dbReference>
<dbReference type="NCBIfam" id="NF007702">
    <property type="entry name" value="PRK10387.1"/>
    <property type="match status" value="1"/>
</dbReference>
<dbReference type="Gene3D" id="1.20.1050.10">
    <property type="match status" value="1"/>
</dbReference>
<dbReference type="InterPro" id="IPR036249">
    <property type="entry name" value="Thioredoxin-like_sf"/>
</dbReference>
<dbReference type="SFLD" id="SFLDS00019">
    <property type="entry name" value="Glutathione_Transferase_(cytos"/>
    <property type="match status" value="1"/>
</dbReference>
<dbReference type="InterPro" id="IPR004045">
    <property type="entry name" value="Glutathione_S-Trfase_N"/>
</dbReference>
<dbReference type="InterPro" id="IPR011767">
    <property type="entry name" value="GLR_AS"/>
</dbReference>
<dbReference type="Proteomes" id="UP000219669">
    <property type="component" value="Unassembled WGS sequence"/>
</dbReference>
<accession>A0A286EA15</accession>
<sequence>MKLYIYDHCPFCSRARMIFGLRQMAVEEIVLLNDDETTPIALIGAKQVPILQKADGSHMGESLDIVNYINALSGNPPLADTRAAVQTWLQRVGEYINRLIMPRDVELGLPEFATPESIQYFIDKKEKFIGSFAENRHKTPEYLAKINADLRDLDALIQSPDWANGATLSLDDIVLFPILRNLSMVKGIVFPEKTLHYVQNMAQKAKMDLYFDRAL</sequence>
<dbReference type="CDD" id="cd03199">
    <property type="entry name" value="GST_C_GRX2"/>
    <property type="match status" value="1"/>
</dbReference>
<dbReference type="InterPro" id="IPR007494">
    <property type="entry name" value="Glutaredoxin2_C"/>
</dbReference>
<dbReference type="SFLD" id="SFLDG01204">
    <property type="entry name" value="Grx2-like.1"/>
    <property type="match status" value="1"/>
</dbReference>
<organism evidence="2 3">
    <name type="scientific">Alysiella filiformis DSM 16848</name>
    <dbReference type="NCBI Taxonomy" id="1120981"/>
    <lineage>
        <taxon>Bacteria</taxon>
        <taxon>Pseudomonadati</taxon>
        <taxon>Pseudomonadota</taxon>
        <taxon>Betaproteobacteria</taxon>
        <taxon>Neisseriales</taxon>
        <taxon>Neisseriaceae</taxon>
        <taxon>Alysiella</taxon>
    </lineage>
</organism>
<dbReference type="EMBL" id="OCNF01000006">
    <property type="protein sequence ID" value="SOD67726.1"/>
    <property type="molecule type" value="Genomic_DNA"/>
</dbReference>
<feature type="domain" description="GST N-terminal" evidence="1">
    <location>
        <begin position="1"/>
        <end position="77"/>
    </location>
</feature>
<dbReference type="SUPFAM" id="SSF52833">
    <property type="entry name" value="Thioredoxin-like"/>
    <property type="match status" value="1"/>
</dbReference>
<dbReference type="PROSITE" id="PS00195">
    <property type="entry name" value="GLUTAREDOXIN_1"/>
    <property type="match status" value="1"/>
</dbReference>
<evidence type="ECO:0000259" key="1">
    <source>
        <dbReference type="PROSITE" id="PS50404"/>
    </source>
</evidence>
<dbReference type="PROSITE" id="PS50404">
    <property type="entry name" value="GST_NTER"/>
    <property type="match status" value="1"/>
</dbReference>
<evidence type="ECO:0000313" key="2">
    <source>
        <dbReference type="EMBL" id="SOD67726.1"/>
    </source>
</evidence>
<dbReference type="InterPro" id="IPR036282">
    <property type="entry name" value="Glutathione-S-Trfase_C_sf"/>
</dbReference>
<dbReference type="Pfam" id="PF04399">
    <property type="entry name" value="Glutaredoxin2_C"/>
    <property type="match status" value="1"/>
</dbReference>
<keyword evidence="3" id="KW-1185">Reference proteome</keyword>
<dbReference type="InterPro" id="IPR040079">
    <property type="entry name" value="Glutathione_S-Trfase"/>
</dbReference>
<reference evidence="2 3" key="1">
    <citation type="submission" date="2017-09" db="EMBL/GenBank/DDBJ databases">
        <authorList>
            <person name="Ehlers B."/>
            <person name="Leendertz F.H."/>
        </authorList>
    </citation>
    <scope>NUCLEOTIDE SEQUENCE [LARGE SCALE GENOMIC DNA]</scope>
    <source>
        <strain evidence="2 3">DSM 16848</strain>
    </source>
</reference>
<name>A0A286EA15_9NEIS</name>
<dbReference type="NCBIfam" id="TIGR02182">
    <property type="entry name" value="GRXB"/>
    <property type="match status" value="1"/>
</dbReference>
<dbReference type="AlphaFoldDB" id="A0A286EA15"/>
<dbReference type="CDD" id="cd03037">
    <property type="entry name" value="GST_N_GRX2"/>
    <property type="match status" value="1"/>
</dbReference>
<dbReference type="OrthoDB" id="5291571at2"/>
<gene>
    <name evidence="2" type="ORF">SAMN02746062_01011</name>
</gene>
<dbReference type="Gene3D" id="3.40.30.10">
    <property type="entry name" value="Glutaredoxin"/>
    <property type="match status" value="1"/>
</dbReference>
<proteinExistence type="predicted"/>
<protein>
    <submittedName>
        <fullName evidence="2">Glutaredoxin 2</fullName>
    </submittedName>
</protein>
<dbReference type="InterPro" id="IPR011901">
    <property type="entry name" value="Grx2"/>
</dbReference>
<evidence type="ECO:0000313" key="3">
    <source>
        <dbReference type="Proteomes" id="UP000219669"/>
    </source>
</evidence>
<dbReference type="SMR" id="A0A286EA15"/>
<dbReference type="SFLD" id="SFLDG01183">
    <property type="entry name" value="Grx2-like"/>
    <property type="match status" value="1"/>
</dbReference>
<dbReference type="Pfam" id="PF13417">
    <property type="entry name" value="GST_N_3"/>
    <property type="match status" value="1"/>
</dbReference>